<dbReference type="GO" id="GO:0012507">
    <property type="term" value="C:ER to Golgi transport vesicle membrane"/>
    <property type="evidence" value="ECO:0007669"/>
    <property type="project" value="TreeGrafter"/>
</dbReference>
<feature type="region of interest" description="Disordered" evidence="6">
    <location>
        <begin position="1003"/>
        <end position="1141"/>
    </location>
</feature>
<feature type="compositionally biased region" description="Low complexity" evidence="6">
    <location>
        <begin position="889"/>
        <end position="900"/>
    </location>
</feature>
<evidence type="ECO:0000313" key="8">
    <source>
        <dbReference type="EMBL" id="CAF0712476.1"/>
    </source>
</evidence>
<feature type="region of interest" description="Disordered" evidence="6">
    <location>
        <begin position="156"/>
        <end position="206"/>
    </location>
</feature>
<feature type="compositionally biased region" description="Low complexity" evidence="6">
    <location>
        <begin position="847"/>
        <end position="857"/>
    </location>
</feature>
<feature type="compositionally biased region" description="Polar residues" evidence="6">
    <location>
        <begin position="1056"/>
        <end position="1137"/>
    </location>
</feature>
<feature type="region of interest" description="Disordered" evidence="6">
    <location>
        <begin position="1"/>
        <end position="110"/>
    </location>
</feature>
<dbReference type="Proteomes" id="UP000663860">
    <property type="component" value="Unassembled WGS sequence"/>
</dbReference>
<feature type="compositionally biased region" description="Low complexity" evidence="6">
    <location>
        <begin position="1385"/>
        <end position="1399"/>
    </location>
</feature>
<dbReference type="CDD" id="cd09233">
    <property type="entry name" value="ACE1-Sec16-like"/>
    <property type="match status" value="1"/>
</dbReference>
<feature type="region of interest" description="Disordered" evidence="6">
    <location>
        <begin position="1423"/>
        <end position="1475"/>
    </location>
</feature>
<organism evidence="8 9">
    <name type="scientific">Adineta steineri</name>
    <dbReference type="NCBI Taxonomy" id="433720"/>
    <lineage>
        <taxon>Eukaryota</taxon>
        <taxon>Metazoa</taxon>
        <taxon>Spiralia</taxon>
        <taxon>Gnathifera</taxon>
        <taxon>Rotifera</taxon>
        <taxon>Eurotatoria</taxon>
        <taxon>Bdelloidea</taxon>
        <taxon>Adinetida</taxon>
        <taxon>Adinetidae</taxon>
        <taxon>Adineta</taxon>
    </lineage>
</organism>
<evidence type="ECO:0000256" key="1">
    <source>
        <dbReference type="ARBA" id="ARBA00004240"/>
    </source>
</evidence>
<keyword evidence="5" id="KW-0931">ER-Golgi transport</keyword>
<feature type="compositionally biased region" description="Polar residues" evidence="6">
    <location>
        <begin position="1240"/>
        <end position="1259"/>
    </location>
</feature>
<comment type="similarity">
    <text evidence="2">Belongs to the SEC16 family.</text>
</comment>
<feature type="compositionally biased region" description="Polar residues" evidence="6">
    <location>
        <begin position="1428"/>
        <end position="1456"/>
    </location>
</feature>
<evidence type="ECO:0000256" key="3">
    <source>
        <dbReference type="ARBA" id="ARBA00022448"/>
    </source>
</evidence>
<feature type="compositionally biased region" description="Low complexity" evidence="6">
    <location>
        <begin position="306"/>
        <end position="319"/>
    </location>
</feature>
<feature type="region of interest" description="Disordered" evidence="6">
    <location>
        <begin position="946"/>
        <end position="987"/>
    </location>
</feature>
<feature type="compositionally biased region" description="Polar residues" evidence="6">
    <location>
        <begin position="282"/>
        <end position="303"/>
    </location>
</feature>
<evidence type="ECO:0000256" key="4">
    <source>
        <dbReference type="ARBA" id="ARBA00022824"/>
    </source>
</evidence>
<gene>
    <name evidence="8" type="ORF">IZO911_LOCUS232</name>
</gene>
<evidence type="ECO:0000256" key="6">
    <source>
        <dbReference type="SAM" id="MobiDB-lite"/>
    </source>
</evidence>
<dbReference type="PANTHER" id="PTHR13402:SF6">
    <property type="entry name" value="SECRETORY 16, ISOFORM I"/>
    <property type="match status" value="1"/>
</dbReference>
<name>A0A813LZI8_9BILA</name>
<sequence length="1475" mass="164887">MDQSTTEHPQSLPPPMSHYIPPSVPPSSTVNHQQHQQQQYQQPFLPPMPTVNPQQQQQQQQQHLQQQYHQPQQQQQQQHPHQQQPPFLPPNSEQSSHVQHPPVAAANSSETDLSAANFNAQQQQMAAMMQMQQQWAAGGAYAAPYMMGYPPNMMMMQPQPGMDRPGSRQSSRPPSRQSVTGPVSSSRSMVNGQTGGQTQAALPQGMLPPQGYPGYMPPGMYNPWFDAYWQSMYANYQNPYSFGYNDEMMKYWKQMSQGEDDRYSHHSAAYSHSKQSQHSSSMHTWGSIDSLNDPFYQNHNALANGNYPPRQQQQPNLNQSKRPTKPNTDPNTLLTTASIPNQQIPTTEPKTKTVKAPENADEEEEEEDDDDDDDEDDDEDDDDDEEDSDDASSDRFSIKSDLAQVNDESSKARRTPLLYIRPHLRAKFVFDQLIQVLPQSPSDTNQPATVEILSANSLHTMAPSLVEERQLMSDFIGPLTASTAKSNVIRYCERQSQLANKAIHIIDRDALAILWQYMALLVKTNGVIDVRVDIPKILWSSSNTPVIEETSSNSNNTSLSPTASENSLREFLALGEIDTSIKFACENQLYTHALIISYLTDKQLFEKTIHNIISNLDNGDVLKTFYELGAGSIPSVISNVTKAHYGDWKRHLAVILANRTDANAQFVDLCVKTMGDTLITSGRIYAGHFCYLIANVPFGSYRNNADKIAVIGSIHAGQSNLSFATIPNLQLTEVYEYAVRRTLTTFTPLKIYYTSKLVLHGLKREALAYCEEIGLTLIRQGNTSFIQLIAEKSRAFSRNFQLDPTSYKEPTWLIELRRIIQNLLDNTFLNKTMRDDLLNSSVQVNREQNNVQQQQQPPINPPTYTDKKTSNINRQPEQIPTTVPVSYQPPITNTNTNIPNGYDPSNQVPTEQLPYQHPTANNYQNTLQVDTNVHYPAQPQSNYYQQQYYPSDPQQPEINNYSQQWQPQQQQQPTQPDHLNIPSQVPSTNQQFYQSPVEHTQYIQPGLTSTPNPHPSQQPPQQQQWYPSGQVESRDRLPSNEQQQQQKMESMRRRSSIITFNDSNNMPPTNWQQMSTADNRKASSTSTHSNMSNKSTNNTVDTTNFGYQPPQLMSYTTNQPPSITEESPQQQPQTNGQTKKKHAIFDDSDDVFPNNAQKSSDSKANATAASQAAAATQKSGLFGTIMNRIGLKRPTQAHLPDDKNKTFKFDEKTGTWIDTSKPAGEQTSSQIAPPPMIPSKTPSTSFVTNPQQPTASSFNPTMPPGPPQPSSALNSTIPSTSSQPRTLSFAAGSTTTTTTANTMPPQTAPTAWQPQPNTNTVPQNVQPLNQPQPQQQQQKAPAQLSAAQQRLQAIRQQQQQQAATQQAPPATSSNQYSLKNRRKQQQQQQAATQQAPPATSSNQYSLKNRQTQSRYVDVLASTKGAVASNPNVSLDNLMPTPSSGMPAYTPSNQPNNYFVPGPIPSTTDSNEQSSS</sequence>
<evidence type="ECO:0000256" key="2">
    <source>
        <dbReference type="ARBA" id="ARBA00005927"/>
    </source>
</evidence>
<dbReference type="GO" id="GO:0007030">
    <property type="term" value="P:Golgi organization"/>
    <property type="evidence" value="ECO:0007669"/>
    <property type="project" value="TreeGrafter"/>
</dbReference>
<feature type="compositionally biased region" description="Low complexity" evidence="6">
    <location>
        <begin position="963"/>
        <end position="976"/>
    </location>
</feature>
<feature type="region of interest" description="Disordered" evidence="6">
    <location>
        <begin position="847"/>
        <end position="918"/>
    </location>
</feature>
<feature type="compositionally biased region" description="Polar residues" evidence="6">
    <location>
        <begin position="325"/>
        <end position="348"/>
    </location>
</feature>
<reference evidence="8" key="1">
    <citation type="submission" date="2021-02" db="EMBL/GenBank/DDBJ databases">
        <authorList>
            <person name="Nowell W R."/>
        </authorList>
    </citation>
    <scope>NUCLEOTIDE SEQUENCE</scope>
</reference>
<dbReference type="EMBL" id="CAJNOE010000001">
    <property type="protein sequence ID" value="CAF0712476.1"/>
    <property type="molecule type" value="Genomic_DNA"/>
</dbReference>
<keyword evidence="3" id="KW-0813">Transport</keyword>
<feature type="compositionally biased region" description="Polar residues" evidence="6">
    <location>
        <begin position="870"/>
        <end position="885"/>
    </location>
</feature>
<feature type="region of interest" description="Disordered" evidence="6">
    <location>
        <begin position="1193"/>
        <end position="1409"/>
    </location>
</feature>
<feature type="compositionally biased region" description="Low complexity" evidence="6">
    <location>
        <begin position="32"/>
        <end position="42"/>
    </location>
</feature>
<dbReference type="Pfam" id="PF12931">
    <property type="entry name" value="TPR_Sec16"/>
    <property type="match status" value="1"/>
</dbReference>
<dbReference type="InterPro" id="IPR024298">
    <property type="entry name" value="Sec16_Sec23-bd"/>
</dbReference>
<dbReference type="GO" id="GO:0070973">
    <property type="term" value="P:protein localization to endoplasmic reticulum exit site"/>
    <property type="evidence" value="ECO:0007669"/>
    <property type="project" value="TreeGrafter"/>
</dbReference>
<feature type="compositionally biased region" description="Low complexity" evidence="6">
    <location>
        <begin position="946"/>
        <end position="956"/>
    </location>
</feature>
<feature type="compositionally biased region" description="Polar residues" evidence="6">
    <location>
        <begin position="1039"/>
        <end position="1048"/>
    </location>
</feature>
<feature type="compositionally biased region" description="Low complexity" evidence="6">
    <location>
        <begin position="266"/>
        <end position="281"/>
    </location>
</feature>
<feature type="compositionally biased region" description="Low complexity" evidence="6">
    <location>
        <begin position="167"/>
        <end position="178"/>
    </location>
</feature>
<feature type="compositionally biased region" description="Acidic residues" evidence="6">
    <location>
        <begin position="359"/>
        <end position="391"/>
    </location>
</feature>
<evidence type="ECO:0000313" key="9">
    <source>
        <dbReference type="Proteomes" id="UP000663860"/>
    </source>
</evidence>
<evidence type="ECO:0000259" key="7">
    <source>
        <dbReference type="Pfam" id="PF12931"/>
    </source>
</evidence>
<proteinExistence type="inferred from homology"/>
<feature type="domain" description="Sec16 Sec23-binding" evidence="7">
    <location>
        <begin position="568"/>
        <end position="805"/>
    </location>
</feature>
<evidence type="ECO:0000256" key="5">
    <source>
        <dbReference type="ARBA" id="ARBA00022892"/>
    </source>
</evidence>
<feature type="region of interest" description="Disordered" evidence="6">
    <location>
        <begin position="263"/>
        <end position="411"/>
    </location>
</feature>
<accession>A0A813LZI8</accession>
<keyword evidence="4" id="KW-0256">Endoplasmic reticulum</keyword>
<feature type="compositionally biased region" description="Polar residues" evidence="6">
    <location>
        <begin position="1400"/>
        <end position="1409"/>
    </location>
</feature>
<feature type="compositionally biased region" description="Basic and acidic residues" evidence="6">
    <location>
        <begin position="1199"/>
        <end position="1213"/>
    </location>
</feature>
<feature type="compositionally biased region" description="Low complexity" evidence="6">
    <location>
        <begin position="53"/>
        <end position="85"/>
    </location>
</feature>
<feature type="compositionally biased region" description="Polar residues" evidence="6">
    <location>
        <begin position="179"/>
        <end position="201"/>
    </location>
</feature>
<dbReference type="GO" id="GO:0016192">
    <property type="term" value="P:vesicle-mediated transport"/>
    <property type="evidence" value="ECO:0007669"/>
    <property type="project" value="UniProtKB-KW"/>
</dbReference>
<protein>
    <recommendedName>
        <fullName evidence="7">Sec16 Sec23-binding domain-containing protein</fullName>
    </recommendedName>
</protein>
<dbReference type="Gene3D" id="1.25.40.1030">
    <property type="match status" value="1"/>
</dbReference>
<comment type="caution">
    <text evidence="8">The sequence shown here is derived from an EMBL/GenBank/DDBJ whole genome shotgun (WGS) entry which is preliminary data.</text>
</comment>
<dbReference type="GO" id="GO:0070971">
    <property type="term" value="C:endoplasmic reticulum exit site"/>
    <property type="evidence" value="ECO:0007669"/>
    <property type="project" value="TreeGrafter"/>
</dbReference>
<feature type="compositionally biased region" description="Low complexity" evidence="6">
    <location>
        <begin position="1290"/>
        <end position="1372"/>
    </location>
</feature>
<dbReference type="PANTHER" id="PTHR13402">
    <property type="entry name" value="RGPR-RELATED"/>
    <property type="match status" value="1"/>
</dbReference>
<feature type="compositionally biased region" description="Polar residues" evidence="6">
    <location>
        <begin position="1464"/>
        <end position="1475"/>
    </location>
</feature>
<feature type="compositionally biased region" description="Polar residues" evidence="6">
    <location>
        <begin position="1270"/>
        <end position="1286"/>
    </location>
</feature>
<comment type="subcellular location">
    <subcellularLocation>
        <location evidence="1">Endoplasmic reticulum</location>
    </subcellularLocation>
</comment>